<organism evidence="8 9">
    <name type="scientific">Euphydryas editha</name>
    <name type="common">Edith's checkerspot</name>
    <dbReference type="NCBI Taxonomy" id="104508"/>
    <lineage>
        <taxon>Eukaryota</taxon>
        <taxon>Metazoa</taxon>
        <taxon>Ecdysozoa</taxon>
        <taxon>Arthropoda</taxon>
        <taxon>Hexapoda</taxon>
        <taxon>Insecta</taxon>
        <taxon>Pterygota</taxon>
        <taxon>Neoptera</taxon>
        <taxon>Endopterygota</taxon>
        <taxon>Lepidoptera</taxon>
        <taxon>Glossata</taxon>
        <taxon>Ditrysia</taxon>
        <taxon>Papilionoidea</taxon>
        <taxon>Nymphalidae</taxon>
        <taxon>Nymphalinae</taxon>
        <taxon>Euphydryas</taxon>
    </lineage>
</organism>
<keyword evidence="1" id="KW-0479">Metal-binding</keyword>
<dbReference type="GO" id="GO:0008270">
    <property type="term" value="F:zinc ion binding"/>
    <property type="evidence" value="ECO:0007669"/>
    <property type="project" value="UniProtKB-KW"/>
</dbReference>
<evidence type="ECO:0000256" key="6">
    <source>
        <dbReference type="SAM" id="MobiDB-lite"/>
    </source>
</evidence>
<feature type="domain" description="THAP-type" evidence="7">
    <location>
        <begin position="6"/>
        <end position="98"/>
    </location>
</feature>
<gene>
    <name evidence="8" type="ORF">EEDITHA_LOCUS6608</name>
</gene>
<evidence type="ECO:0000256" key="3">
    <source>
        <dbReference type="ARBA" id="ARBA00022833"/>
    </source>
</evidence>
<evidence type="ECO:0000259" key="7">
    <source>
        <dbReference type="PROSITE" id="PS50950"/>
    </source>
</evidence>
<keyword evidence="4 5" id="KW-0238">DNA-binding</keyword>
<reference evidence="8" key="1">
    <citation type="submission" date="2022-03" db="EMBL/GenBank/DDBJ databases">
        <authorList>
            <person name="Tunstrom K."/>
        </authorList>
    </citation>
    <scope>NUCLEOTIDE SEQUENCE</scope>
</reference>
<keyword evidence="9" id="KW-1185">Reference proteome</keyword>
<evidence type="ECO:0000256" key="4">
    <source>
        <dbReference type="ARBA" id="ARBA00023125"/>
    </source>
</evidence>
<sequence>MLSKKYPYRTYRCCIVPQCKNTTVTTPNKLFFCVPIGDQKRRDWCTAIGRIKPLQPNTNWFCCEDHFDIECDMENYMRWKLFGVGKLILKKGVLPHKFACQNYVSTGKVQKIQSVNSSLHTKVEIDSNDRVLSYNSDTPTCDNYVEAQCREKDDINNIENGNVNEALSELEQTDNRDPLAVEDTTKETQDTPEKPYIVNMISVVKLGKSAVCNKVISY</sequence>
<feature type="region of interest" description="Disordered" evidence="6">
    <location>
        <begin position="170"/>
        <end position="191"/>
    </location>
</feature>
<keyword evidence="2 5" id="KW-0863">Zinc-finger</keyword>
<proteinExistence type="predicted"/>
<dbReference type="Proteomes" id="UP001153954">
    <property type="component" value="Unassembled WGS sequence"/>
</dbReference>
<accession>A0AAU9TU26</accession>
<evidence type="ECO:0000256" key="2">
    <source>
        <dbReference type="ARBA" id="ARBA00022771"/>
    </source>
</evidence>
<evidence type="ECO:0000313" key="8">
    <source>
        <dbReference type="EMBL" id="CAH2090676.1"/>
    </source>
</evidence>
<dbReference type="SMART" id="SM00980">
    <property type="entry name" value="THAP"/>
    <property type="match status" value="1"/>
</dbReference>
<dbReference type="InterPro" id="IPR006612">
    <property type="entry name" value="THAP_Znf"/>
</dbReference>
<comment type="caution">
    <text evidence="8">The sequence shown here is derived from an EMBL/GenBank/DDBJ whole genome shotgun (WGS) entry which is preliminary data.</text>
</comment>
<dbReference type="PROSITE" id="PS50950">
    <property type="entry name" value="ZF_THAP"/>
    <property type="match status" value="1"/>
</dbReference>
<dbReference type="GO" id="GO:0003677">
    <property type="term" value="F:DNA binding"/>
    <property type="evidence" value="ECO:0007669"/>
    <property type="project" value="UniProtKB-UniRule"/>
</dbReference>
<dbReference type="AlphaFoldDB" id="A0AAU9TU26"/>
<dbReference type="Pfam" id="PF05485">
    <property type="entry name" value="THAP"/>
    <property type="match status" value="1"/>
</dbReference>
<protein>
    <recommendedName>
        <fullName evidence="7">THAP-type domain-containing protein</fullName>
    </recommendedName>
</protein>
<dbReference type="EMBL" id="CAKOGL010000010">
    <property type="protein sequence ID" value="CAH2090676.1"/>
    <property type="molecule type" value="Genomic_DNA"/>
</dbReference>
<dbReference type="SUPFAM" id="SSF57716">
    <property type="entry name" value="Glucocorticoid receptor-like (DNA-binding domain)"/>
    <property type="match status" value="1"/>
</dbReference>
<keyword evidence="3" id="KW-0862">Zinc</keyword>
<evidence type="ECO:0000256" key="1">
    <source>
        <dbReference type="ARBA" id="ARBA00022723"/>
    </source>
</evidence>
<name>A0AAU9TU26_EUPED</name>
<evidence type="ECO:0000313" key="9">
    <source>
        <dbReference type="Proteomes" id="UP001153954"/>
    </source>
</evidence>
<feature type="compositionally biased region" description="Basic and acidic residues" evidence="6">
    <location>
        <begin position="173"/>
        <end position="191"/>
    </location>
</feature>
<evidence type="ECO:0000256" key="5">
    <source>
        <dbReference type="PROSITE-ProRule" id="PRU00309"/>
    </source>
</evidence>